<dbReference type="EMBL" id="QEAQ01000182">
    <property type="protein sequence ID" value="TPX53874.1"/>
    <property type="molecule type" value="Genomic_DNA"/>
</dbReference>
<evidence type="ECO:0000256" key="4">
    <source>
        <dbReference type="ARBA" id="ARBA00022989"/>
    </source>
</evidence>
<evidence type="ECO:0008006" key="9">
    <source>
        <dbReference type="Google" id="ProtNLM"/>
    </source>
</evidence>
<reference evidence="7 8" key="1">
    <citation type="journal article" date="2019" name="Sci. Rep.">
        <title>Comparative genomics of chytrid fungi reveal insights into the obligate biotrophic and pathogenic lifestyle of Synchytrium endobioticum.</title>
        <authorList>
            <person name="van de Vossenberg B.T.L.H."/>
            <person name="Warris S."/>
            <person name="Nguyen H.D.T."/>
            <person name="van Gent-Pelzer M.P.E."/>
            <person name="Joly D.L."/>
            <person name="van de Geest H.C."/>
            <person name="Bonants P.J.M."/>
            <person name="Smith D.S."/>
            <person name="Levesque C.A."/>
            <person name="van der Lee T.A.J."/>
        </authorList>
    </citation>
    <scope>NUCLEOTIDE SEQUENCE [LARGE SCALE GENOMIC DNA]</scope>
    <source>
        <strain evidence="7 8">CBS 809.83</strain>
    </source>
</reference>
<comment type="similarity">
    <text evidence="2">Belongs to the TspO/BZRP family.</text>
</comment>
<accession>A0A507DQB5</accession>
<name>A0A507DQB5_9FUNG</name>
<dbReference type="AlphaFoldDB" id="A0A507DQB5"/>
<evidence type="ECO:0000256" key="6">
    <source>
        <dbReference type="SAM" id="Phobius"/>
    </source>
</evidence>
<keyword evidence="4 6" id="KW-1133">Transmembrane helix</keyword>
<dbReference type="PANTHER" id="PTHR10057:SF0">
    <property type="entry name" value="TRANSLOCATOR PROTEIN"/>
    <property type="match status" value="1"/>
</dbReference>
<dbReference type="STRING" id="109895.A0A507DQB5"/>
<comment type="subcellular location">
    <subcellularLocation>
        <location evidence="1">Membrane</location>
        <topology evidence="1">Multi-pass membrane protein</topology>
    </subcellularLocation>
</comment>
<dbReference type="InterPro" id="IPR038330">
    <property type="entry name" value="TspO/MBR-related_sf"/>
</dbReference>
<evidence type="ECO:0000256" key="3">
    <source>
        <dbReference type="ARBA" id="ARBA00022692"/>
    </source>
</evidence>
<keyword evidence="3 6" id="KW-0812">Transmembrane</keyword>
<protein>
    <recommendedName>
        <fullName evidence="9">TspO/MBR-related protein</fullName>
    </recommendedName>
</protein>
<feature type="transmembrane region" description="Helical" evidence="6">
    <location>
        <begin position="51"/>
        <end position="72"/>
    </location>
</feature>
<feature type="transmembrane region" description="Helical" evidence="6">
    <location>
        <begin position="110"/>
        <end position="129"/>
    </location>
</feature>
<sequence>MPSVLDLINKPLVTAIGVPVVLGMSVGSLTRHSVRTWYPALNKPSWTPPNWVFPVAWTSLYASMGYASYLIYRAGEINPLIDTSSALKLYAGQLALNLAWTPLFFGVHRLGAATVDIVALLGSVVATAVEFGKIDGTAGWLMAPYAAWVAYATSLTIYIWRNNGKRGPAGRKAL</sequence>
<comment type="caution">
    <text evidence="7">The sequence shown here is derived from an EMBL/GenBank/DDBJ whole genome shotgun (WGS) entry which is preliminary data.</text>
</comment>
<proteinExistence type="inferred from homology"/>
<dbReference type="GO" id="GO:0005741">
    <property type="term" value="C:mitochondrial outer membrane"/>
    <property type="evidence" value="ECO:0007669"/>
    <property type="project" value="TreeGrafter"/>
</dbReference>
<evidence type="ECO:0000313" key="7">
    <source>
        <dbReference type="EMBL" id="TPX53874.1"/>
    </source>
</evidence>
<gene>
    <name evidence="7" type="ORF">PhCBS80983_g06119</name>
</gene>
<keyword evidence="8" id="KW-1185">Reference proteome</keyword>
<dbReference type="Pfam" id="PF03073">
    <property type="entry name" value="TspO_MBR"/>
    <property type="match status" value="1"/>
</dbReference>
<dbReference type="PANTHER" id="PTHR10057">
    <property type="entry name" value="PERIPHERAL-TYPE BENZODIAZEPINE RECEPTOR"/>
    <property type="match status" value="1"/>
</dbReference>
<dbReference type="InterPro" id="IPR004307">
    <property type="entry name" value="TspO_MBR"/>
</dbReference>
<feature type="transmembrane region" description="Helical" evidence="6">
    <location>
        <begin position="141"/>
        <end position="160"/>
    </location>
</feature>
<keyword evidence="5 6" id="KW-0472">Membrane</keyword>
<evidence type="ECO:0000256" key="5">
    <source>
        <dbReference type="ARBA" id="ARBA00023136"/>
    </source>
</evidence>
<dbReference type="Gene3D" id="1.20.1260.100">
    <property type="entry name" value="TspO/MBR protein"/>
    <property type="match status" value="1"/>
</dbReference>
<feature type="transmembrane region" description="Helical" evidence="6">
    <location>
        <begin position="12"/>
        <end position="31"/>
    </location>
</feature>
<organism evidence="7 8">
    <name type="scientific">Powellomyces hirtus</name>
    <dbReference type="NCBI Taxonomy" id="109895"/>
    <lineage>
        <taxon>Eukaryota</taxon>
        <taxon>Fungi</taxon>
        <taxon>Fungi incertae sedis</taxon>
        <taxon>Chytridiomycota</taxon>
        <taxon>Chytridiomycota incertae sedis</taxon>
        <taxon>Chytridiomycetes</taxon>
        <taxon>Spizellomycetales</taxon>
        <taxon>Powellomycetaceae</taxon>
        <taxon>Powellomyces</taxon>
    </lineage>
</organism>
<evidence type="ECO:0000313" key="8">
    <source>
        <dbReference type="Proteomes" id="UP000318582"/>
    </source>
</evidence>
<evidence type="ECO:0000256" key="1">
    <source>
        <dbReference type="ARBA" id="ARBA00004141"/>
    </source>
</evidence>
<evidence type="ECO:0000256" key="2">
    <source>
        <dbReference type="ARBA" id="ARBA00007524"/>
    </source>
</evidence>
<dbReference type="Proteomes" id="UP000318582">
    <property type="component" value="Unassembled WGS sequence"/>
</dbReference>
<dbReference type="GO" id="GO:0033013">
    <property type="term" value="P:tetrapyrrole metabolic process"/>
    <property type="evidence" value="ECO:0007669"/>
    <property type="project" value="UniProtKB-ARBA"/>
</dbReference>
<dbReference type="FunFam" id="1.20.1260.100:FF:000001">
    <property type="entry name" value="translocator protein 2"/>
    <property type="match status" value="1"/>
</dbReference>
<dbReference type="PIRSF" id="PIRSF005859">
    <property type="entry name" value="PBR"/>
    <property type="match status" value="1"/>
</dbReference>
<dbReference type="CDD" id="cd15904">
    <property type="entry name" value="TSPO_MBR"/>
    <property type="match status" value="1"/>
</dbReference>